<gene>
    <name evidence="2" type="ORF">BP6252_03316</name>
</gene>
<dbReference type="Proteomes" id="UP000256645">
    <property type="component" value="Unassembled WGS sequence"/>
</dbReference>
<evidence type="ECO:0000313" key="2">
    <source>
        <dbReference type="EMBL" id="RDW82204.1"/>
    </source>
</evidence>
<organism evidence="2 3">
    <name type="scientific">Coleophoma cylindrospora</name>
    <dbReference type="NCBI Taxonomy" id="1849047"/>
    <lineage>
        <taxon>Eukaryota</taxon>
        <taxon>Fungi</taxon>
        <taxon>Dikarya</taxon>
        <taxon>Ascomycota</taxon>
        <taxon>Pezizomycotina</taxon>
        <taxon>Leotiomycetes</taxon>
        <taxon>Helotiales</taxon>
        <taxon>Dermateaceae</taxon>
        <taxon>Coleophoma</taxon>
    </lineage>
</organism>
<dbReference type="AlphaFoldDB" id="A0A3D8S804"/>
<evidence type="ECO:0000256" key="1">
    <source>
        <dbReference type="SAM" id="MobiDB-lite"/>
    </source>
</evidence>
<feature type="region of interest" description="Disordered" evidence="1">
    <location>
        <begin position="121"/>
        <end position="243"/>
    </location>
</feature>
<dbReference type="OrthoDB" id="4094614at2759"/>
<protein>
    <submittedName>
        <fullName evidence="2">Uncharacterized protein</fullName>
    </submittedName>
</protein>
<sequence length="264" mass="25105">MKFSQTLLATTAAFGGASASYGHYTHPHVIHTVTVHVPHGTAPAHTTTAVVTAYVTYCPEPTIFTGKGGKTYTATSTQYVTVTDCPHKCTISYVPGPSATVFPVPSHGPYYVNSTVPAGPTGTGSSMSLQGTGSGTISPTGSSGNGTTSASASASGSGSLTISPTGSSGNGTASTSASGPGSNSNGSNGSGSGITSPTGGSASGSGNGNIANGGSNSGSNSGSNGGSSVNQGPSPTEPSTFQGSAATLGASALAIAIAAAAYIL</sequence>
<feature type="compositionally biased region" description="Low complexity" evidence="1">
    <location>
        <begin position="208"/>
        <end position="228"/>
    </location>
</feature>
<comment type="caution">
    <text evidence="2">The sequence shown here is derived from an EMBL/GenBank/DDBJ whole genome shotgun (WGS) entry which is preliminary data.</text>
</comment>
<accession>A0A3D8S804</accession>
<feature type="compositionally biased region" description="Polar residues" evidence="1">
    <location>
        <begin position="229"/>
        <end position="242"/>
    </location>
</feature>
<keyword evidence="3" id="KW-1185">Reference proteome</keyword>
<name>A0A3D8S804_9HELO</name>
<proteinExistence type="predicted"/>
<evidence type="ECO:0000313" key="3">
    <source>
        <dbReference type="Proteomes" id="UP000256645"/>
    </source>
</evidence>
<feature type="compositionally biased region" description="Low complexity" evidence="1">
    <location>
        <begin position="135"/>
        <end position="200"/>
    </location>
</feature>
<reference evidence="2 3" key="1">
    <citation type="journal article" date="2018" name="IMA Fungus">
        <title>IMA Genome-F 9: Draft genome sequence of Annulohypoxylon stygium, Aspergillus mulundensis, Berkeleyomyces basicola (syn. Thielaviopsis basicola), Ceratocystis smalleyi, two Cercospora beticola strains, Coleophoma cylindrospora, Fusarium fracticaudum, Phialophora cf. hyalina, and Morchella septimelata.</title>
        <authorList>
            <person name="Wingfield B.D."/>
            <person name="Bills G.F."/>
            <person name="Dong Y."/>
            <person name="Huang W."/>
            <person name="Nel W.J."/>
            <person name="Swalarsk-Parry B.S."/>
            <person name="Vaghefi N."/>
            <person name="Wilken P.M."/>
            <person name="An Z."/>
            <person name="de Beer Z.W."/>
            <person name="De Vos L."/>
            <person name="Chen L."/>
            <person name="Duong T.A."/>
            <person name="Gao Y."/>
            <person name="Hammerbacher A."/>
            <person name="Kikkert J.R."/>
            <person name="Li Y."/>
            <person name="Li H."/>
            <person name="Li K."/>
            <person name="Li Q."/>
            <person name="Liu X."/>
            <person name="Ma X."/>
            <person name="Naidoo K."/>
            <person name="Pethybridge S.J."/>
            <person name="Sun J."/>
            <person name="Steenkamp E.T."/>
            <person name="van der Nest M.A."/>
            <person name="van Wyk S."/>
            <person name="Wingfield M.J."/>
            <person name="Xiong C."/>
            <person name="Yue Q."/>
            <person name="Zhang X."/>
        </authorList>
    </citation>
    <scope>NUCLEOTIDE SEQUENCE [LARGE SCALE GENOMIC DNA]</scope>
    <source>
        <strain evidence="2 3">BP6252</strain>
    </source>
</reference>
<dbReference type="EMBL" id="PDLM01000003">
    <property type="protein sequence ID" value="RDW82204.1"/>
    <property type="molecule type" value="Genomic_DNA"/>
</dbReference>